<dbReference type="SUPFAM" id="SSF51366">
    <property type="entry name" value="Ribulose-phoshate binding barrel"/>
    <property type="match status" value="1"/>
</dbReference>
<dbReference type="InterPro" id="IPR001468">
    <property type="entry name" value="Indole-3-GlycerolPSynthase_CS"/>
</dbReference>
<dbReference type="GO" id="GO:0004425">
    <property type="term" value="F:indole-3-glycerol-phosphate synthase activity"/>
    <property type="evidence" value="ECO:0007669"/>
    <property type="project" value="UniProtKB-UniRule"/>
</dbReference>
<dbReference type="InterPro" id="IPR013798">
    <property type="entry name" value="Indole-3-glycerol_P_synth_dom"/>
</dbReference>
<evidence type="ECO:0000256" key="2">
    <source>
        <dbReference type="ARBA" id="ARBA00004696"/>
    </source>
</evidence>
<dbReference type="UniPathway" id="UPA00035">
    <property type="reaction ID" value="UER00043"/>
</dbReference>
<dbReference type="PANTHER" id="PTHR22854">
    <property type="entry name" value="TRYPTOPHAN BIOSYNTHESIS PROTEIN"/>
    <property type="match status" value="1"/>
</dbReference>
<dbReference type="InterPro" id="IPR013785">
    <property type="entry name" value="Aldolase_TIM"/>
</dbReference>
<dbReference type="EMBL" id="LWSG01000013">
    <property type="protein sequence ID" value="OAS86333.1"/>
    <property type="molecule type" value="Genomic_DNA"/>
</dbReference>
<dbReference type="EC" id="4.1.1.48" evidence="9"/>
<dbReference type="InterPro" id="IPR011060">
    <property type="entry name" value="RibuloseP-bd_barrel"/>
</dbReference>
<comment type="pathway">
    <text evidence="2 9">Amino-acid biosynthesis; L-tryptophan biosynthesis; L-tryptophan from chorismate: step 4/5.</text>
</comment>
<evidence type="ECO:0000256" key="1">
    <source>
        <dbReference type="ARBA" id="ARBA00001633"/>
    </source>
</evidence>
<keyword evidence="8 9" id="KW-0456">Lyase</keyword>
<dbReference type="OrthoDB" id="9804217at2"/>
<accession>A0A179T1A7</accession>
<keyword evidence="6 9" id="KW-0822">Tryptophan biosynthesis</keyword>
<evidence type="ECO:0000256" key="7">
    <source>
        <dbReference type="ARBA" id="ARBA00023141"/>
    </source>
</evidence>
<keyword evidence="4 9" id="KW-0028">Amino-acid biosynthesis</keyword>
<dbReference type="CDD" id="cd00331">
    <property type="entry name" value="IGPS"/>
    <property type="match status" value="1"/>
</dbReference>
<dbReference type="HAMAP" id="MF_00134_B">
    <property type="entry name" value="IGPS_B"/>
    <property type="match status" value="1"/>
</dbReference>
<organism evidence="11 12">
    <name type="scientific">Metabacillus litoralis</name>
    <dbReference type="NCBI Taxonomy" id="152268"/>
    <lineage>
        <taxon>Bacteria</taxon>
        <taxon>Bacillati</taxon>
        <taxon>Bacillota</taxon>
        <taxon>Bacilli</taxon>
        <taxon>Bacillales</taxon>
        <taxon>Bacillaceae</taxon>
        <taxon>Metabacillus</taxon>
    </lineage>
</organism>
<evidence type="ECO:0000256" key="8">
    <source>
        <dbReference type="ARBA" id="ARBA00023239"/>
    </source>
</evidence>
<keyword evidence="12" id="KW-1185">Reference proteome</keyword>
<dbReference type="FunFam" id="3.20.20.70:FF:000024">
    <property type="entry name" value="Indole-3-glycerol phosphate synthase"/>
    <property type="match status" value="1"/>
</dbReference>
<evidence type="ECO:0000313" key="11">
    <source>
        <dbReference type="EMBL" id="OAS86333.1"/>
    </source>
</evidence>
<dbReference type="RefSeq" id="WP_066331940.1">
    <property type="nucleotide sequence ID" value="NZ_LWSG01000013.1"/>
</dbReference>
<keyword evidence="7 9" id="KW-0057">Aromatic amino acid biosynthesis</keyword>
<evidence type="ECO:0000313" key="12">
    <source>
        <dbReference type="Proteomes" id="UP000078534"/>
    </source>
</evidence>
<dbReference type="NCBIfam" id="NF001375">
    <property type="entry name" value="PRK00278.2-2"/>
    <property type="match status" value="1"/>
</dbReference>
<reference evidence="12" key="1">
    <citation type="submission" date="2016-04" db="EMBL/GenBank/DDBJ databases">
        <authorList>
            <person name="Lyu Z."/>
            <person name="Lyu W."/>
        </authorList>
    </citation>
    <scope>NUCLEOTIDE SEQUENCE [LARGE SCALE GENOMIC DNA]</scope>
    <source>
        <strain evidence="12">C44</strain>
    </source>
</reference>
<evidence type="ECO:0000256" key="9">
    <source>
        <dbReference type="HAMAP-Rule" id="MF_00134"/>
    </source>
</evidence>
<name>A0A179T1A7_9BACI</name>
<keyword evidence="5 9" id="KW-0210">Decarboxylase</keyword>
<comment type="caution">
    <text evidence="11">The sequence shown here is derived from an EMBL/GenBank/DDBJ whole genome shotgun (WGS) entry which is preliminary data.</text>
</comment>
<feature type="domain" description="Indole-3-glycerol phosphate synthase" evidence="10">
    <location>
        <begin position="3"/>
        <end position="247"/>
    </location>
</feature>
<dbReference type="PROSITE" id="PS00614">
    <property type="entry name" value="IGPS"/>
    <property type="match status" value="1"/>
</dbReference>
<evidence type="ECO:0000256" key="6">
    <source>
        <dbReference type="ARBA" id="ARBA00022822"/>
    </source>
</evidence>
<comment type="similarity">
    <text evidence="3 9">Belongs to the TrpC family.</text>
</comment>
<comment type="catalytic activity">
    <reaction evidence="1 9">
        <text>1-(2-carboxyphenylamino)-1-deoxy-D-ribulose 5-phosphate + H(+) = (1S,2R)-1-C-(indol-3-yl)glycerol 3-phosphate + CO2 + H2O</text>
        <dbReference type="Rhea" id="RHEA:23476"/>
        <dbReference type="ChEBI" id="CHEBI:15377"/>
        <dbReference type="ChEBI" id="CHEBI:15378"/>
        <dbReference type="ChEBI" id="CHEBI:16526"/>
        <dbReference type="ChEBI" id="CHEBI:58613"/>
        <dbReference type="ChEBI" id="CHEBI:58866"/>
        <dbReference type="EC" id="4.1.1.48"/>
    </reaction>
</comment>
<dbReference type="AlphaFoldDB" id="A0A179T1A7"/>
<gene>
    <name evidence="9" type="primary">trpC</name>
    <name evidence="11" type="ORF">A6K24_21675</name>
</gene>
<dbReference type="Proteomes" id="UP000078534">
    <property type="component" value="Unassembled WGS sequence"/>
</dbReference>
<proteinExistence type="inferred from homology"/>
<evidence type="ECO:0000256" key="3">
    <source>
        <dbReference type="ARBA" id="ARBA00008737"/>
    </source>
</evidence>
<evidence type="ECO:0000256" key="4">
    <source>
        <dbReference type="ARBA" id="ARBA00022605"/>
    </source>
</evidence>
<dbReference type="NCBIfam" id="NF001377">
    <property type="entry name" value="PRK00278.2-4"/>
    <property type="match status" value="1"/>
</dbReference>
<dbReference type="InterPro" id="IPR045186">
    <property type="entry name" value="Indole-3-glycerol_P_synth"/>
</dbReference>
<dbReference type="Pfam" id="PF00218">
    <property type="entry name" value="IGPS"/>
    <property type="match status" value="1"/>
</dbReference>
<dbReference type="STRING" id="152268.A6K24_21675"/>
<dbReference type="GO" id="GO:0004640">
    <property type="term" value="F:phosphoribosylanthranilate isomerase activity"/>
    <property type="evidence" value="ECO:0007669"/>
    <property type="project" value="TreeGrafter"/>
</dbReference>
<dbReference type="Gene3D" id="3.20.20.70">
    <property type="entry name" value="Aldolase class I"/>
    <property type="match status" value="1"/>
</dbReference>
<dbReference type="GO" id="GO:0000162">
    <property type="term" value="P:L-tryptophan biosynthetic process"/>
    <property type="evidence" value="ECO:0007669"/>
    <property type="project" value="UniProtKB-UniRule"/>
</dbReference>
<evidence type="ECO:0000256" key="5">
    <source>
        <dbReference type="ARBA" id="ARBA00022793"/>
    </source>
</evidence>
<dbReference type="PANTHER" id="PTHR22854:SF2">
    <property type="entry name" value="INDOLE-3-GLYCEROL-PHOSPHATE SYNTHASE"/>
    <property type="match status" value="1"/>
</dbReference>
<sequence>MLDKIIETKKEEIKKLILPDDERLPRLSFYDALKAPHRELGLIAEVKKASPSKGLIKADFHPVEIALAYEKGGADCLSVLTDTPYFQGKREYLTDVKKAVNLPILRKDFIIDHIQIDEANRIGADAILLIGEALESSLLKELYQYALQLNLDILVEVHDQDTLEKVLKVITPKILGVNNRNLKTFETNIGQLEEMASSIPRDTLLVSESGLYTRDDLNLVQQYGAKAVLVGESLMRKDDQAVAIKELFGESINA</sequence>
<evidence type="ECO:0000259" key="10">
    <source>
        <dbReference type="Pfam" id="PF00218"/>
    </source>
</evidence>
<protein>
    <recommendedName>
        <fullName evidence="9">Indole-3-glycerol phosphate synthase</fullName>
        <shortName evidence="9">IGPS</shortName>
        <ecNumber evidence="9">4.1.1.48</ecNumber>
    </recommendedName>
</protein>